<proteinExistence type="predicted"/>
<dbReference type="OrthoDB" id="5428055at2759"/>
<dbReference type="Gene3D" id="1.20.58.340">
    <property type="entry name" value="Magnesium transport protein CorA, transmembrane region"/>
    <property type="match status" value="1"/>
</dbReference>
<keyword evidence="4 5" id="KW-0472">Membrane</keyword>
<keyword evidence="2 5" id="KW-0812">Transmembrane</keyword>
<dbReference type="Pfam" id="PF01544">
    <property type="entry name" value="CorA"/>
    <property type="match status" value="1"/>
</dbReference>
<gene>
    <name evidence="6" type="ORF">BU26DRAFT_57681</name>
</gene>
<feature type="transmembrane region" description="Helical" evidence="5">
    <location>
        <begin position="493"/>
        <end position="514"/>
    </location>
</feature>
<evidence type="ECO:0000313" key="6">
    <source>
        <dbReference type="EMBL" id="KAF2245866.1"/>
    </source>
</evidence>
<organism evidence="6 7">
    <name type="scientific">Trematosphaeria pertusa</name>
    <dbReference type="NCBI Taxonomy" id="390896"/>
    <lineage>
        <taxon>Eukaryota</taxon>
        <taxon>Fungi</taxon>
        <taxon>Dikarya</taxon>
        <taxon>Ascomycota</taxon>
        <taxon>Pezizomycotina</taxon>
        <taxon>Dothideomycetes</taxon>
        <taxon>Pleosporomycetidae</taxon>
        <taxon>Pleosporales</taxon>
        <taxon>Massarineae</taxon>
        <taxon>Trematosphaeriaceae</taxon>
        <taxon>Trematosphaeria</taxon>
    </lineage>
</organism>
<evidence type="ECO:0000256" key="4">
    <source>
        <dbReference type="ARBA" id="ARBA00023136"/>
    </source>
</evidence>
<evidence type="ECO:0008006" key="8">
    <source>
        <dbReference type="Google" id="ProtNLM"/>
    </source>
</evidence>
<dbReference type="Proteomes" id="UP000800094">
    <property type="component" value="Unassembled WGS sequence"/>
</dbReference>
<evidence type="ECO:0000256" key="3">
    <source>
        <dbReference type="ARBA" id="ARBA00022989"/>
    </source>
</evidence>
<dbReference type="GeneID" id="54587712"/>
<protein>
    <recommendedName>
        <fullName evidence="8">Cora-domain-containing protein</fullName>
    </recommendedName>
</protein>
<dbReference type="InterPro" id="IPR002523">
    <property type="entry name" value="MgTranspt_CorA/ZnTranspt_ZntB"/>
</dbReference>
<dbReference type="EMBL" id="ML987199">
    <property type="protein sequence ID" value="KAF2245866.1"/>
    <property type="molecule type" value="Genomic_DNA"/>
</dbReference>
<keyword evidence="3 5" id="KW-1133">Transmembrane helix</keyword>
<evidence type="ECO:0000256" key="1">
    <source>
        <dbReference type="ARBA" id="ARBA00004141"/>
    </source>
</evidence>
<evidence type="ECO:0000256" key="5">
    <source>
        <dbReference type="SAM" id="Phobius"/>
    </source>
</evidence>
<evidence type="ECO:0000256" key="2">
    <source>
        <dbReference type="ARBA" id="ARBA00022692"/>
    </source>
</evidence>
<dbReference type="SUPFAM" id="SSF144083">
    <property type="entry name" value="Magnesium transport protein CorA, transmembrane region"/>
    <property type="match status" value="1"/>
</dbReference>
<reference evidence="6" key="1">
    <citation type="journal article" date="2020" name="Stud. Mycol.">
        <title>101 Dothideomycetes genomes: a test case for predicting lifestyles and emergence of pathogens.</title>
        <authorList>
            <person name="Haridas S."/>
            <person name="Albert R."/>
            <person name="Binder M."/>
            <person name="Bloem J."/>
            <person name="Labutti K."/>
            <person name="Salamov A."/>
            <person name="Andreopoulos B."/>
            <person name="Baker S."/>
            <person name="Barry K."/>
            <person name="Bills G."/>
            <person name="Bluhm B."/>
            <person name="Cannon C."/>
            <person name="Castanera R."/>
            <person name="Culley D."/>
            <person name="Daum C."/>
            <person name="Ezra D."/>
            <person name="Gonzalez J."/>
            <person name="Henrissat B."/>
            <person name="Kuo A."/>
            <person name="Liang C."/>
            <person name="Lipzen A."/>
            <person name="Lutzoni F."/>
            <person name="Magnuson J."/>
            <person name="Mondo S."/>
            <person name="Nolan M."/>
            <person name="Ohm R."/>
            <person name="Pangilinan J."/>
            <person name="Park H.-J."/>
            <person name="Ramirez L."/>
            <person name="Alfaro M."/>
            <person name="Sun H."/>
            <person name="Tritt A."/>
            <person name="Yoshinaga Y."/>
            <person name="Zwiers L.-H."/>
            <person name="Turgeon B."/>
            <person name="Goodwin S."/>
            <person name="Spatafora J."/>
            <person name="Crous P."/>
            <person name="Grigoriev I."/>
        </authorList>
    </citation>
    <scope>NUCLEOTIDE SEQUENCE</scope>
    <source>
        <strain evidence="6">CBS 122368</strain>
    </source>
</reference>
<dbReference type="AlphaFoldDB" id="A0A6A6I6C2"/>
<sequence length="540" mass="62517">MKTEADRNGADSPYLRYVQKHSHRHPSLKLLRDLPEVPQHPTRIKILEFRGDGVDNVDFNKVAQLEAYWSATAAASTDCKGRLYLVEDISLPYISSFGLRFNIDPRFFVEYLNFDPDRNQNFLSGYHPMRRLTSLRNQTDFATFVYHEIRAFSGTAPRREDYEIRTMTNVPRLLTTVDHHSGRFTGLVRRNLSVWRRPSQGNDKPWDVVILADPAASDRFTIRNWKKMAWTSISCQSSPYLEGYLDFTSWPPPQEDVSLPDYPSQHRSMLDDIARYWCGASPLDLKLAEQDPSYSPIFAYRIVAAHWNLQLEYLVPVVSNLEKGLLKFEQMDAHPHAESINNEVSALRVLLSDVNSWRRRVYFYLEQMKWNIEVLGLPHGGVMERIIGMDEEECEEKVPHPCRDPRKRQERDANMLAATDFHAILISLRLTQQRIQSLLPVVMGAFSLLEAQHSVLKADLTIRLTSVALVFVPLSFTASVLSMSEDFIPGKRLFWVYFVVSAPMIIALFWWAYWVQLGSLKRRMAGKFWRAKLGREAKED</sequence>
<evidence type="ECO:0000313" key="7">
    <source>
        <dbReference type="Proteomes" id="UP000800094"/>
    </source>
</evidence>
<comment type="subcellular location">
    <subcellularLocation>
        <location evidence="1">Membrane</location>
        <topology evidence="1">Multi-pass membrane protein</topology>
    </subcellularLocation>
</comment>
<accession>A0A6A6I6C2</accession>
<dbReference type="InterPro" id="IPR045863">
    <property type="entry name" value="CorA_TM1_TM2"/>
</dbReference>
<dbReference type="GO" id="GO:0016020">
    <property type="term" value="C:membrane"/>
    <property type="evidence" value="ECO:0007669"/>
    <property type="project" value="UniProtKB-SubCell"/>
</dbReference>
<keyword evidence="7" id="KW-1185">Reference proteome</keyword>
<dbReference type="RefSeq" id="XP_033680870.1">
    <property type="nucleotide sequence ID" value="XM_033834382.1"/>
</dbReference>
<name>A0A6A6I6C2_9PLEO</name>